<protein>
    <submittedName>
        <fullName evidence="2">Uncharacterized protein</fullName>
    </submittedName>
</protein>
<evidence type="ECO:0000313" key="3">
    <source>
        <dbReference type="Proteomes" id="UP000248116"/>
    </source>
</evidence>
<dbReference type="EMBL" id="PRCW01000118">
    <property type="protein sequence ID" value="PYD46662.1"/>
    <property type="molecule type" value="Genomic_DNA"/>
</dbReference>
<dbReference type="Proteomes" id="UP000248116">
    <property type="component" value="Unassembled WGS sequence"/>
</dbReference>
<evidence type="ECO:0000313" key="2">
    <source>
        <dbReference type="EMBL" id="PYD46662.1"/>
    </source>
</evidence>
<name>A0ABX5P142_9PROT</name>
<evidence type="ECO:0000256" key="1">
    <source>
        <dbReference type="SAM" id="MobiDB-lite"/>
    </source>
</evidence>
<reference evidence="2 3" key="1">
    <citation type="submission" date="2018-02" db="EMBL/GenBank/DDBJ databases">
        <authorList>
            <person name="Skraban J."/>
            <person name="Trcek J."/>
        </authorList>
    </citation>
    <scope>NUCLEOTIDE SEQUENCE [LARGE SCALE GENOMIC DNA]</scope>
    <source>
        <strain evidence="2 3">AV446</strain>
    </source>
</reference>
<gene>
    <name evidence="2" type="ORF">C3920_13965</name>
</gene>
<proteinExistence type="predicted"/>
<keyword evidence="3" id="KW-1185">Reference proteome</keyword>
<sequence>MKLFPKSFERRRLFKKRQHPETFVTFTSRLFFRPPSVKDGLPCDMRNVSRETSATPIRIPRGRSRNTAGARQSASSGNRR</sequence>
<accession>A0ABX5P142</accession>
<feature type="compositionally biased region" description="Polar residues" evidence="1">
    <location>
        <begin position="65"/>
        <end position="80"/>
    </location>
</feature>
<organism evidence="2 3">
    <name type="scientific">Novacetimonas pomaceti</name>
    <dbReference type="NCBI Taxonomy" id="2021998"/>
    <lineage>
        <taxon>Bacteria</taxon>
        <taxon>Pseudomonadati</taxon>
        <taxon>Pseudomonadota</taxon>
        <taxon>Alphaproteobacteria</taxon>
        <taxon>Acetobacterales</taxon>
        <taxon>Acetobacteraceae</taxon>
        <taxon>Novacetimonas</taxon>
    </lineage>
</organism>
<comment type="caution">
    <text evidence="2">The sequence shown here is derived from an EMBL/GenBank/DDBJ whole genome shotgun (WGS) entry which is preliminary data.</text>
</comment>
<feature type="region of interest" description="Disordered" evidence="1">
    <location>
        <begin position="42"/>
        <end position="80"/>
    </location>
</feature>